<keyword evidence="2" id="KW-1185">Reference proteome</keyword>
<comment type="caution">
    <text evidence="1">The sequence shown here is derived from an EMBL/GenBank/DDBJ whole genome shotgun (WGS) entry which is preliminary data.</text>
</comment>
<gene>
    <name evidence="1" type="primary">Ky</name>
    <name evidence="1" type="ORF">CEXT_47801</name>
</gene>
<evidence type="ECO:0000313" key="1">
    <source>
        <dbReference type="EMBL" id="GIY02155.1"/>
    </source>
</evidence>
<dbReference type="EMBL" id="BPLR01005417">
    <property type="protein sequence ID" value="GIY02155.1"/>
    <property type="molecule type" value="Genomic_DNA"/>
</dbReference>
<organism evidence="1 2">
    <name type="scientific">Caerostris extrusa</name>
    <name type="common">Bark spider</name>
    <name type="synonym">Caerostris bankana</name>
    <dbReference type="NCBI Taxonomy" id="172846"/>
    <lineage>
        <taxon>Eukaryota</taxon>
        <taxon>Metazoa</taxon>
        <taxon>Ecdysozoa</taxon>
        <taxon>Arthropoda</taxon>
        <taxon>Chelicerata</taxon>
        <taxon>Arachnida</taxon>
        <taxon>Araneae</taxon>
        <taxon>Araneomorphae</taxon>
        <taxon>Entelegynae</taxon>
        <taxon>Araneoidea</taxon>
        <taxon>Araneidae</taxon>
        <taxon>Caerostris</taxon>
    </lineage>
</organism>
<reference evidence="1 2" key="1">
    <citation type="submission" date="2021-06" db="EMBL/GenBank/DDBJ databases">
        <title>Caerostris extrusa draft genome.</title>
        <authorList>
            <person name="Kono N."/>
            <person name="Arakawa K."/>
        </authorList>
    </citation>
    <scope>NUCLEOTIDE SEQUENCE [LARGE SCALE GENOMIC DNA]</scope>
</reference>
<proteinExistence type="predicted"/>
<name>A0AAV4PZI8_CAEEX</name>
<sequence>MGCGGSRATRLVSPLSKAVISWNSAAQPPTALQIKERLRFMSSGMLLYRLAKLRLLRTKSSKPMLCIFTEEDLETLLEDDGDEPEITDVETQTPHAAGEIMLSKTLFGFKRIPFISMESHPENFMSVDNKSFGVSIWLMLFKLIFKLISQENSFGRNTGVEWNLNSSKLINIFILKVFRKPVNNL</sequence>
<dbReference type="Proteomes" id="UP001054945">
    <property type="component" value="Unassembled WGS sequence"/>
</dbReference>
<protein>
    <submittedName>
        <fullName evidence="1">Kyphoscoliosis peptidase</fullName>
    </submittedName>
</protein>
<dbReference type="AlphaFoldDB" id="A0AAV4PZI8"/>
<evidence type="ECO:0000313" key="2">
    <source>
        <dbReference type="Proteomes" id="UP001054945"/>
    </source>
</evidence>
<accession>A0AAV4PZI8</accession>